<feature type="transmembrane region" description="Helical" evidence="8">
    <location>
        <begin position="57"/>
        <end position="75"/>
    </location>
</feature>
<evidence type="ECO:0000256" key="4">
    <source>
        <dbReference type="ARBA" id="ARBA00022692"/>
    </source>
</evidence>
<dbReference type="Proteomes" id="UP000183642">
    <property type="component" value="Unassembled WGS sequence"/>
</dbReference>
<feature type="transmembrane region" description="Helical" evidence="8">
    <location>
        <begin position="361"/>
        <end position="383"/>
    </location>
</feature>
<name>A0A1I5HIR9_9ACTN</name>
<dbReference type="GO" id="GO:0022857">
    <property type="term" value="F:transmembrane transporter activity"/>
    <property type="evidence" value="ECO:0007669"/>
    <property type="project" value="InterPro"/>
</dbReference>
<feature type="transmembrane region" description="Helical" evidence="8">
    <location>
        <begin position="156"/>
        <end position="176"/>
    </location>
</feature>
<dbReference type="RefSeq" id="WP_075015044.1">
    <property type="nucleotide sequence ID" value="NZ_FOWE01000009.1"/>
</dbReference>
<dbReference type="EMBL" id="FOWE01000009">
    <property type="protein sequence ID" value="SFO48123.1"/>
    <property type="molecule type" value="Genomic_DNA"/>
</dbReference>
<dbReference type="PANTHER" id="PTHR23513:SF9">
    <property type="entry name" value="ENTEROBACTIN EXPORTER ENTS"/>
    <property type="match status" value="1"/>
</dbReference>
<evidence type="ECO:0000256" key="2">
    <source>
        <dbReference type="ARBA" id="ARBA00022448"/>
    </source>
</evidence>
<keyword evidence="11" id="KW-1185">Reference proteome</keyword>
<feature type="transmembrane region" description="Helical" evidence="8">
    <location>
        <begin position="274"/>
        <end position="294"/>
    </location>
</feature>
<evidence type="ECO:0000313" key="10">
    <source>
        <dbReference type="EMBL" id="SFO48123.1"/>
    </source>
</evidence>
<feature type="transmembrane region" description="Helical" evidence="8">
    <location>
        <begin position="235"/>
        <end position="262"/>
    </location>
</feature>
<dbReference type="PROSITE" id="PS50850">
    <property type="entry name" value="MFS"/>
    <property type="match status" value="1"/>
</dbReference>
<keyword evidence="4 8" id="KW-0812">Transmembrane</keyword>
<evidence type="ECO:0000256" key="1">
    <source>
        <dbReference type="ARBA" id="ARBA00004429"/>
    </source>
</evidence>
<accession>A0A1I5HIR9</accession>
<keyword evidence="2" id="KW-0813">Transport</keyword>
<dbReference type="InterPro" id="IPR010290">
    <property type="entry name" value="TM_effector"/>
</dbReference>
<protein>
    <submittedName>
        <fullName evidence="10">Major Facilitator Superfamily protein</fullName>
    </submittedName>
</protein>
<dbReference type="CDD" id="cd06173">
    <property type="entry name" value="MFS_MefA_like"/>
    <property type="match status" value="1"/>
</dbReference>
<comment type="subcellular location">
    <subcellularLocation>
        <location evidence="1">Cell inner membrane</location>
        <topology evidence="1">Multi-pass membrane protein</topology>
    </subcellularLocation>
</comment>
<dbReference type="GO" id="GO:0005886">
    <property type="term" value="C:plasma membrane"/>
    <property type="evidence" value="ECO:0007669"/>
    <property type="project" value="UniProtKB-SubCell"/>
</dbReference>
<dbReference type="InterPro" id="IPR036259">
    <property type="entry name" value="MFS_trans_sf"/>
</dbReference>
<dbReference type="PANTHER" id="PTHR23513">
    <property type="entry name" value="INTEGRAL MEMBRANE EFFLUX PROTEIN-RELATED"/>
    <property type="match status" value="1"/>
</dbReference>
<feature type="transmembrane region" description="Helical" evidence="8">
    <location>
        <begin position="182"/>
        <end position="200"/>
    </location>
</feature>
<keyword evidence="5 8" id="KW-1133">Transmembrane helix</keyword>
<feature type="transmembrane region" description="Helical" evidence="8">
    <location>
        <begin position="21"/>
        <end position="45"/>
    </location>
</feature>
<feature type="domain" description="Major facilitator superfamily (MFS) profile" evidence="9">
    <location>
        <begin position="19"/>
        <end position="414"/>
    </location>
</feature>
<feature type="transmembrane region" description="Helical" evidence="8">
    <location>
        <begin position="301"/>
        <end position="320"/>
    </location>
</feature>
<dbReference type="Gene3D" id="1.20.1250.20">
    <property type="entry name" value="MFS general substrate transporter like domains"/>
    <property type="match status" value="2"/>
</dbReference>
<evidence type="ECO:0000256" key="5">
    <source>
        <dbReference type="ARBA" id="ARBA00022989"/>
    </source>
</evidence>
<dbReference type="InterPro" id="IPR020846">
    <property type="entry name" value="MFS_dom"/>
</dbReference>
<dbReference type="Pfam" id="PF05977">
    <property type="entry name" value="MFS_3"/>
    <property type="match status" value="1"/>
</dbReference>
<sequence>MTATRDTAVQGASRADRTGILAMWIANGISTLGGQMSNVAIPWFILETTGSAARTGLVATAITLGGVLAAVFSGPVIDRLGFKRSSVVTDAIAAVVVAAIPLLHAAGVLQFWQILVLGFLIAAMQAPGDTARYSIMPGLARRAAMTVERANAVDRAVNRGAMLVGPIAGGVLIAVIGPADVLYVQAVAFAVSALLVAALVRPGSHEEGAAAPVRAGRHYWGELSVGLRFVAHNSLLLSIVLVVSVANALDGALITVVLPVYARDVWGSPTSLGALTSAIGAGSLLGAALFGAIGHRLPRRLTVLLGGAGGALLLYGGLALTPPLGLMVVLVLLGGVVAGPIVPLLFTVVQTVTPTELYGRVFGALQSLSSAATPFVIAIVGFVVEGAGLVPTIVGLGVLYLAVTLGMLLNPALRRLDDDRTSPPPEQSGAGPAPDRTGAVR</sequence>
<feature type="transmembrane region" description="Helical" evidence="8">
    <location>
        <begin position="112"/>
        <end position="135"/>
    </location>
</feature>
<evidence type="ECO:0000256" key="8">
    <source>
        <dbReference type="SAM" id="Phobius"/>
    </source>
</evidence>
<feature type="transmembrane region" description="Helical" evidence="8">
    <location>
        <begin position="87"/>
        <end position="106"/>
    </location>
</feature>
<gene>
    <name evidence="10" type="ORF">SAMN05660359_03775</name>
</gene>
<dbReference type="AlphaFoldDB" id="A0A1I5HIR9"/>
<keyword evidence="6 8" id="KW-0472">Membrane</keyword>
<feature type="transmembrane region" description="Helical" evidence="8">
    <location>
        <begin position="389"/>
        <end position="410"/>
    </location>
</feature>
<evidence type="ECO:0000256" key="3">
    <source>
        <dbReference type="ARBA" id="ARBA00022475"/>
    </source>
</evidence>
<evidence type="ECO:0000259" key="9">
    <source>
        <dbReference type="PROSITE" id="PS50850"/>
    </source>
</evidence>
<evidence type="ECO:0000256" key="6">
    <source>
        <dbReference type="ARBA" id="ARBA00023136"/>
    </source>
</evidence>
<dbReference type="OrthoDB" id="9793136at2"/>
<proteinExistence type="predicted"/>
<keyword evidence="3" id="KW-1003">Cell membrane</keyword>
<evidence type="ECO:0000256" key="7">
    <source>
        <dbReference type="SAM" id="MobiDB-lite"/>
    </source>
</evidence>
<feature type="region of interest" description="Disordered" evidence="7">
    <location>
        <begin position="416"/>
        <end position="441"/>
    </location>
</feature>
<dbReference type="SUPFAM" id="SSF103473">
    <property type="entry name" value="MFS general substrate transporter"/>
    <property type="match status" value="1"/>
</dbReference>
<reference evidence="11" key="1">
    <citation type="submission" date="2016-10" db="EMBL/GenBank/DDBJ databases">
        <authorList>
            <person name="Varghese N."/>
            <person name="Submissions S."/>
        </authorList>
    </citation>
    <scope>NUCLEOTIDE SEQUENCE [LARGE SCALE GENOMIC DNA]</scope>
    <source>
        <strain evidence="11">DSM 43161</strain>
    </source>
</reference>
<organism evidence="10 11">
    <name type="scientific">Geodermatophilus obscurus</name>
    <dbReference type="NCBI Taxonomy" id="1861"/>
    <lineage>
        <taxon>Bacteria</taxon>
        <taxon>Bacillati</taxon>
        <taxon>Actinomycetota</taxon>
        <taxon>Actinomycetes</taxon>
        <taxon>Geodermatophilales</taxon>
        <taxon>Geodermatophilaceae</taxon>
        <taxon>Geodermatophilus</taxon>
    </lineage>
</organism>
<feature type="transmembrane region" description="Helical" evidence="8">
    <location>
        <begin position="326"/>
        <end position="349"/>
    </location>
</feature>
<evidence type="ECO:0000313" key="11">
    <source>
        <dbReference type="Proteomes" id="UP000183642"/>
    </source>
</evidence>